<protein>
    <submittedName>
        <fullName evidence="5">Putative aminotransferase</fullName>
        <ecNumber evidence="5">2.6.1.83</ecNumber>
    </submittedName>
    <submittedName>
        <fullName evidence="6">Succinyldiaminopimelate transaminase</fullName>
        <ecNumber evidence="5 6">2.6.1.17</ecNumber>
    </submittedName>
</protein>
<dbReference type="STRING" id="216.LS73_09315"/>
<evidence type="ECO:0000313" key="6">
    <source>
        <dbReference type="EMBL" id="TLD98898.1"/>
    </source>
</evidence>
<comment type="cofactor">
    <cofactor evidence="1">
        <name>pyridoxal 5'-phosphate</name>
        <dbReference type="ChEBI" id="CHEBI:597326"/>
    </cofactor>
</comment>
<dbReference type="Gene3D" id="3.40.640.10">
    <property type="entry name" value="Type I PLP-dependent aspartate aminotransferase-like (Major domain)"/>
    <property type="match status" value="1"/>
</dbReference>
<evidence type="ECO:0000313" key="8">
    <source>
        <dbReference type="Proteomes" id="UP000255139"/>
    </source>
</evidence>
<dbReference type="InterPro" id="IPR015424">
    <property type="entry name" value="PyrdxlP-dep_Trfase"/>
</dbReference>
<dbReference type="InterPro" id="IPR015422">
    <property type="entry name" value="PyrdxlP-dep_Trfase_small"/>
</dbReference>
<dbReference type="RefSeq" id="WP_034559363.1">
    <property type="nucleotide sequence ID" value="NZ_FZML01000026.1"/>
</dbReference>
<evidence type="ECO:0000256" key="1">
    <source>
        <dbReference type="ARBA" id="ARBA00001933"/>
    </source>
</evidence>
<dbReference type="EMBL" id="UGJE01000002">
    <property type="protein sequence ID" value="STQ87137.1"/>
    <property type="molecule type" value="Genomic_DNA"/>
</dbReference>
<proteinExistence type="predicted"/>
<dbReference type="GO" id="GO:0010285">
    <property type="term" value="F:L,L-diaminopimelate aminotransferase activity"/>
    <property type="evidence" value="ECO:0007669"/>
    <property type="project" value="UniProtKB-EC"/>
</dbReference>
<evidence type="ECO:0000256" key="3">
    <source>
        <dbReference type="ARBA" id="ARBA00022679"/>
    </source>
</evidence>
<dbReference type="InterPro" id="IPR004839">
    <property type="entry name" value="Aminotransferase_I/II_large"/>
</dbReference>
<dbReference type="PANTHER" id="PTHR42832">
    <property type="entry name" value="AMINO ACID AMINOTRANSFERASE"/>
    <property type="match status" value="1"/>
</dbReference>
<evidence type="ECO:0000313" key="7">
    <source>
        <dbReference type="Proteomes" id="UP000029922"/>
    </source>
</evidence>
<evidence type="ECO:0000256" key="2">
    <source>
        <dbReference type="ARBA" id="ARBA00022576"/>
    </source>
</evidence>
<dbReference type="Pfam" id="PF00155">
    <property type="entry name" value="Aminotran_1_2"/>
    <property type="match status" value="1"/>
</dbReference>
<dbReference type="CDD" id="cd00609">
    <property type="entry name" value="AAT_like"/>
    <property type="match status" value="1"/>
</dbReference>
<gene>
    <name evidence="5" type="primary">dapL_1</name>
    <name evidence="6" type="ORF">LS73_008050</name>
    <name evidence="5" type="ORF">NCTC12714_01959</name>
</gene>
<dbReference type="OrthoDB" id="9804474at2"/>
<keyword evidence="3 5" id="KW-0808">Transferase</keyword>
<dbReference type="InterPro" id="IPR015421">
    <property type="entry name" value="PyrdxlP-dep_Trfase_major"/>
</dbReference>
<evidence type="ECO:0000259" key="4">
    <source>
        <dbReference type="Pfam" id="PF00155"/>
    </source>
</evidence>
<dbReference type="GO" id="GO:0030170">
    <property type="term" value="F:pyridoxal phosphate binding"/>
    <property type="evidence" value="ECO:0007669"/>
    <property type="project" value="InterPro"/>
</dbReference>
<sequence length="388" mass="44576">MNFNPYPFERLRNLLRDCNTQRTGINLSIGEPAFDSPKNVLDSIKENASSIRYYPTLQQDLVQAQRGFVSRRFNIELRDDEIIPTFGSREVLFSFPHFLCLTHKLKSTKPTIAFPNPFYQIYEGAQIANNADVIYMPLTEQNNFKPSLCKEDLARVDIVILNSPNNPTGQILNIDELRWWVRAALNNDFILINDECYSEIYEESSPPSVLEASIIESNSPRFKNVFAINSISKRLSAPGLRSGFVAGDKEILKPYRVFRSYVGISMPIVLQRASIVAWNQNEYAEHIRRKFALNLAMARKIFSDCQIFPYAFYVWLQIGSKGVCDGYSIDEMFVKELFKRTGHLVLPGSYLGRQGLGEGFVRIALTQEEEIMRNVLMQIKAFRDDFMI</sequence>
<organism evidence="5 8">
    <name type="scientific">Helicobacter muridarum</name>
    <dbReference type="NCBI Taxonomy" id="216"/>
    <lineage>
        <taxon>Bacteria</taxon>
        <taxon>Pseudomonadati</taxon>
        <taxon>Campylobacterota</taxon>
        <taxon>Epsilonproteobacteria</taxon>
        <taxon>Campylobacterales</taxon>
        <taxon>Helicobacteraceae</taxon>
        <taxon>Helicobacter</taxon>
    </lineage>
</organism>
<dbReference type="EMBL" id="JRPD02000022">
    <property type="protein sequence ID" value="TLD98898.1"/>
    <property type="molecule type" value="Genomic_DNA"/>
</dbReference>
<name>A0A099TUY9_9HELI</name>
<keyword evidence="8" id="KW-1185">Reference proteome</keyword>
<reference evidence="6 7" key="1">
    <citation type="journal article" date="2014" name="Genome Announc.">
        <title>Draft genome sequences of eight enterohepatic helicobacter species isolated from both laboratory and wild rodents.</title>
        <authorList>
            <person name="Sheh A."/>
            <person name="Shen Z."/>
            <person name="Fox J.G."/>
        </authorList>
    </citation>
    <scope>NUCLEOTIDE SEQUENCE [LARGE SCALE GENOMIC DNA]</scope>
    <source>
        <strain evidence="6 7">ST1</strain>
    </source>
</reference>
<dbReference type="Proteomes" id="UP000029922">
    <property type="component" value="Unassembled WGS sequence"/>
</dbReference>
<dbReference type="NCBIfam" id="NF004494">
    <property type="entry name" value="PRK05839.1"/>
    <property type="match status" value="1"/>
</dbReference>
<feature type="domain" description="Aminotransferase class I/classII large" evidence="4">
    <location>
        <begin position="24"/>
        <end position="373"/>
    </location>
</feature>
<dbReference type="Proteomes" id="UP000255139">
    <property type="component" value="Unassembled WGS sequence"/>
</dbReference>
<dbReference type="InterPro" id="IPR050881">
    <property type="entry name" value="LL-DAP_aminotransferase"/>
</dbReference>
<keyword evidence="2 5" id="KW-0032">Aminotransferase</keyword>
<dbReference type="AlphaFoldDB" id="A0A099TUY9"/>
<reference evidence="5 8" key="2">
    <citation type="submission" date="2018-06" db="EMBL/GenBank/DDBJ databases">
        <authorList>
            <consortium name="Pathogen Informatics"/>
            <person name="Doyle S."/>
        </authorList>
    </citation>
    <scope>NUCLEOTIDE SEQUENCE [LARGE SCALE GENOMIC DNA]</scope>
    <source>
        <strain evidence="5 8">NCTC12714</strain>
    </source>
</reference>
<dbReference type="Gene3D" id="3.90.1150.10">
    <property type="entry name" value="Aspartate Aminotransferase, domain 1"/>
    <property type="match status" value="1"/>
</dbReference>
<dbReference type="SUPFAM" id="SSF53383">
    <property type="entry name" value="PLP-dependent transferases"/>
    <property type="match status" value="1"/>
</dbReference>
<evidence type="ECO:0000313" key="5">
    <source>
        <dbReference type="EMBL" id="STQ87137.1"/>
    </source>
</evidence>
<dbReference type="GO" id="GO:0009016">
    <property type="term" value="F:succinyldiaminopimelate transaminase activity"/>
    <property type="evidence" value="ECO:0007669"/>
    <property type="project" value="UniProtKB-EC"/>
</dbReference>
<accession>A0A099TUY9</accession>
<dbReference type="EC" id="2.6.1.83" evidence="5"/>
<dbReference type="PANTHER" id="PTHR42832:SF3">
    <property type="entry name" value="L-GLUTAMINE--4-(METHYLSULFANYL)-2-OXOBUTANOATE AMINOTRANSFERASE"/>
    <property type="match status" value="1"/>
</dbReference>
<dbReference type="EC" id="2.6.1.17" evidence="5 6"/>